<reference evidence="1" key="1">
    <citation type="submission" date="2020-05" db="EMBL/GenBank/DDBJ databases">
        <title>Large-scale comparative analyses of tick genomes elucidate their genetic diversity and vector capacities.</title>
        <authorList>
            <person name="Jia N."/>
            <person name="Wang J."/>
            <person name="Shi W."/>
            <person name="Du L."/>
            <person name="Sun Y."/>
            <person name="Zhan W."/>
            <person name="Jiang J."/>
            <person name="Wang Q."/>
            <person name="Zhang B."/>
            <person name="Ji P."/>
            <person name="Sakyi L.B."/>
            <person name="Cui X."/>
            <person name="Yuan T."/>
            <person name="Jiang B."/>
            <person name="Yang W."/>
            <person name="Lam T.T.-Y."/>
            <person name="Chang Q."/>
            <person name="Ding S."/>
            <person name="Wang X."/>
            <person name="Zhu J."/>
            <person name="Ruan X."/>
            <person name="Zhao L."/>
            <person name="Wei J."/>
            <person name="Que T."/>
            <person name="Du C."/>
            <person name="Cheng J."/>
            <person name="Dai P."/>
            <person name="Han X."/>
            <person name="Huang E."/>
            <person name="Gao Y."/>
            <person name="Liu J."/>
            <person name="Shao H."/>
            <person name="Ye R."/>
            <person name="Li L."/>
            <person name="Wei W."/>
            <person name="Wang X."/>
            <person name="Wang C."/>
            <person name="Yang T."/>
            <person name="Huo Q."/>
            <person name="Li W."/>
            <person name="Guo W."/>
            <person name="Chen H."/>
            <person name="Zhou L."/>
            <person name="Ni X."/>
            <person name="Tian J."/>
            <person name="Zhou Y."/>
            <person name="Sheng Y."/>
            <person name="Liu T."/>
            <person name="Pan Y."/>
            <person name="Xia L."/>
            <person name="Li J."/>
            <person name="Zhao F."/>
            <person name="Cao W."/>
        </authorList>
    </citation>
    <scope>NUCLEOTIDE SEQUENCE</scope>
    <source>
        <strain evidence="1">Hyas-2018</strain>
    </source>
</reference>
<keyword evidence="2" id="KW-1185">Reference proteome</keyword>
<proteinExistence type="predicted"/>
<dbReference type="EMBL" id="CM023482">
    <property type="protein sequence ID" value="KAH6938551.1"/>
    <property type="molecule type" value="Genomic_DNA"/>
</dbReference>
<evidence type="ECO:0000313" key="1">
    <source>
        <dbReference type="EMBL" id="KAH6938551.1"/>
    </source>
</evidence>
<comment type="caution">
    <text evidence="1">The sequence shown here is derived from an EMBL/GenBank/DDBJ whole genome shotgun (WGS) entry which is preliminary data.</text>
</comment>
<dbReference type="Proteomes" id="UP000821845">
    <property type="component" value="Chromosome 2"/>
</dbReference>
<gene>
    <name evidence="1" type="ORF">HPB50_010516</name>
</gene>
<sequence>MRPMDFMGDALLKDLLTTQLYGCVYPHGRGTITRARSNIECNRLFAFVVAQYGWQRLFRVCSSTLSDAIAGYVRSVIDRVSMRMRQINPGQIDAAHLNKTVAEAAFESESKSNAP</sequence>
<protein>
    <submittedName>
        <fullName evidence="1">Uncharacterized protein</fullName>
    </submittedName>
</protein>
<name>A0ACB7SUA7_HYAAI</name>
<accession>A0ACB7SUA7</accession>
<organism evidence="1 2">
    <name type="scientific">Hyalomma asiaticum</name>
    <name type="common">Tick</name>
    <dbReference type="NCBI Taxonomy" id="266040"/>
    <lineage>
        <taxon>Eukaryota</taxon>
        <taxon>Metazoa</taxon>
        <taxon>Ecdysozoa</taxon>
        <taxon>Arthropoda</taxon>
        <taxon>Chelicerata</taxon>
        <taxon>Arachnida</taxon>
        <taxon>Acari</taxon>
        <taxon>Parasitiformes</taxon>
        <taxon>Ixodida</taxon>
        <taxon>Ixodoidea</taxon>
        <taxon>Ixodidae</taxon>
        <taxon>Hyalomminae</taxon>
        <taxon>Hyalomma</taxon>
    </lineage>
</organism>
<evidence type="ECO:0000313" key="2">
    <source>
        <dbReference type="Proteomes" id="UP000821845"/>
    </source>
</evidence>